<dbReference type="Gene3D" id="2.40.50.100">
    <property type="match status" value="2"/>
</dbReference>
<comment type="caution">
    <text evidence="7">The sequence shown here is derived from an EMBL/GenBank/DDBJ whole genome shotgun (WGS) entry which is preliminary data.</text>
</comment>
<dbReference type="PANTHER" id="PTHR30469:SF33">
    <property type="entry name" value="SLR1207 PROTEIN"/>
    <property type="match status" value="1"/>
</dbReference>
<keyword evidence="4" id="KW-0472">Membrane</keyword>
<keyword evidence="4" id="KW-1133">Transmembrane helix</keyword>
<accession>A0ABV1DEK6</accession>
<feature type="compositionally biased region" description="Gly residues" evidence="3">
    <location>
        <begin position="581"/>
        <end position="608"/>
    </location>
</feature>
<dbReference type="RefSeq" id="WP_040379425.1">
    <property type="nucleotide sequence ID" value="NZ_JBBMFM010000180.1"/>
</dbReference>
<evidence type="ECO:0000256" key="1">
    <source>
        <dbReference type="ARBA" id="ARBA00009477"/>
    </source>
</evidence>
<dbReference type="NCBIfam" id="TIGR01730">
    <property type="entry name" value="RND_mfp"/>
    <property type="match status" value="1"/>
</dbReference>
<feature type="domain" description="YknX-like beta-barrel" evidence="6">
    <location>
        <begin position="424"/>
        <end position="491"/>
    </location>
</feature>
<evidence type="ECO:0000313" key="8">
    <source>
        <dbReference type="Proteomes" id="UP001454086"/>
    </source>
</evidence>
<dbReference type="SUPFAM" id="SSF111369">
    <property type="entry name" value="HlyD-like secretion proteins"/>
    <property type="match status" value="2"/>
</dbReference>
<dbReference type="Pfam" id="PF25973">
    <property type="entry name" value="BSH_CzcB"/>
    <property type="match status" value="1"/>
</dbReference>
<evidence type="ECO:0000256" key="4">
    <source>
        <dbReference type="SAM" id="Phobius"/>
    </source>
</evidence>
<evidence type="ECO:0000256" key="3">
    <source>
        <dbReference type="SAM" id="MobiDB-lite"/>
    </source>
</evidence>
<feature type="region of interest" description="Disordered" evidence="3">
    <location>
        <begin position="1"/>
        <end position="46"/>
    </location>
</feature>
<comment type="similarity">
    <text evidence="1">Belongs to the membrane fusion protein (MFP) (TC 8.A.1) family.</text>
</comment>
<dbReference type="EMBL" id="JBBMFM010000180">
    <property type="protein sequence ID" value="MEQ2428430.1"/>
    <property type="molecule type" value="Genomic_DNA"/>
</dbReference>
<organism evidence="7 8">
    <name type="scientific">Enterocloster hominis</name>
    <name type="common">ex Hitch et al. 2024</name>
    <dbReference type="NCBI Taxonomy" id="1917870"/>
    <lineage>
        <taxon>Bacteria</taxon>
        <taxon>Bacillati</taxon>
        <taxon>Bacillota</taxon>
        <taxon>Clostridia</taxon>
        <taxon>Lachnospirales</taxon>
        <taxon>Lachnospiraceae</taxon>
        <taxon>Enterocloster</taxon>
    </lineage>
</organism>
<dbReference type="InterPro" id="IPR058647">
    <property type="entry name" value="BSH_CzcB-like"/>
</dbReference>
<feature type="domain" description="CzcB-like barrel-sandwich hybrid" evidence="5">
    <location>
        <begin position="112"/>
        <end position="411"/>
    </location>
</feature>
<dbReference type="Gene3D" id="1.10.287.470">
    <property type="entry name" value="Helix hairpin bin"/>
    <property type="match status" value="1"/>
</dbReference>
<dbReference type="Pfam" id="PF25990">
    <property type="entry name" value="Beta-barrel_YknX"/>
    <property type="match status" value="1"/>
</dbReference>
<keyword evidence="8" id="KW-1185">Reference proteome</keyword>
<gene>
    <name evidence="7" type="ORF">WMQ36_26075</name>
</gene>
<dbReference type="Gene3D" id="2.40.420.20">
    <property type="match status" value="1"/>
</dbReference>
<protein>
    <submittedName>
        <fullName evidence="7">Efflux RND transporter periplasmic adaptor subunit</fullName>
    </submittedName>
</protein>
<proteinExistence type="inferred from homology"/>
<keyword evidence="2" id="KW-0175">Coiled coil</keyword>
<feature type="compositionally biased region" description="Basic and acidic residues" evidence="3">
    <location>
        <begin position="24"/>
        <end position="38"/>
    </location>
</feature>
<keyword evidence="4" id="KW-0812">Transmembrane</keyword>
<dbReference type="InterPro" id="IPR006143">
    <property type="entry name" value="RND_pump_MFP"/>
</dbReference>
<evidence type="ECO:0000259" key="6">
    <source>
        <dbReference type="Pfam" id="PF25990"/>
    </source>
</evidence>
<dbReference type="Gene3D" id="2.40.30.170">
    <property type="match status" value="1"/>
</dbReference>
<feature type="coiled-coil region" evidence="2">
    <location>
        <begin position="350"/>
        <end position="384"/>
    </location>
</feature>
<name>A0ABV1DEK6_9FIRM</name>
<evidence type="ECO:0000259" key="5">
    <source>
        <dbReference type="Pfam" id="PF25973"/>
    </source>
</evidence>
<dbReference type="InterPro" id="IPR058636">
    <property type="entry name" value="Beta-barrel_YknX"/>
</dbReference>
<dbReference type="Proteomes" id="UP001454086">
    <property type="component" value="Unassembled WGS sequence"/>
</dbReference>
<evidence type="ECO:0000256" key="2">
    <source>
        <dbReference type="SAM" id="Coils"/>
    </source>
</evidence>
<evidence type="ECO:0000313" key="7">
    <source>
        <dbReference type="EMBL" id="MEQ2428430.1"/>
    </source>
</evidence>
<feature type="region of interest" description="Disordered" evidence="3">
    <location>
        <begin position="573"/>
        <end position="608"/>
    </location>
</feature>
<reference evidence="7 8" key="1">
    <citation type="submission" date="2024-03" db="EMBL/GenBank/DDBJ databases">
        <title>Human intestinal bacterial collection.</title>
        <authorList>
            <person name="Pauvert C."/>
            <person name="Hitch T.C.A."/>
            <person name="Clavel T."/>
        </authorList>
    </citation>
    <scope>NUCLEOTIDE SEQUENCE [LARGE SCALE GENOMIC DNA]</scope>
    <source>
        <strain evidence="7 8">CLA-SR-H021</strain>
    </source>
</reference>
<sequence length="608" mass="64289">MEEKKKGLAHLAGQIPFPGKKGRDHTGSDNEGGRDKTGKKAGKSKGKKRKWLKPVLVLLLIGAAITVILVRRSMKASAAAAGAQTQNTAVVEKRSISSELSSSGTLAAKDTYNITSMVEGEVLSADFEEGDQVEKDQVLYEIDKSSMESELTSATNSLTRAQTSYEDAREDYEDALSDYSGNTYKATDTGYIKELYIHVGDKVGGSTKLADVYSDDVMEIRIPFLSGEAALIGPGSPAVLTLTDTGEQLAGAVKAVANQDITLTGGRIVRNVTITVTNPGGLTTTMKATAQIGEFVGSEDGAFEASVDTTMNADLSTSVEVEALLVNEGDYVTKGTPLFRMTEKSADKLVRSYKDALDKAEESVESAQNKLDSSQDNYDNYTITAPISGQVIAKNFKVGDNITKNSSSTTVLATIYDLSSLTFEMSIDELDIQKVKVGQKVVITADAMEGQTFSGTVTNVSLESTYSNGVSTYPVTVTMDEMGDLIPGMNVDGIITLEEASDVLTVPVDALMRGNQVYVKDETVTEQQGPVPAGFRAVKVETGLTNDSYVEIRSGLSEGDVVYVAESSKNSGSSFMMMREGGMGGPSGGGNRSNGGGSSRSGGMGGAR</sequence>
<dbReference type="PANTHER" id="PTHR30469">
    <property type="entry name" value="MULTIDRUG RESISTANCE PROTEIN MDTA"/>
    <property type="match status" value="1"/>
</dbReference>
<feature type="transmembrane region" description="Helical" evidence="4">
    <location>
        <begin position="51"/>
        <end position="70"/>
    </location>
</feature>